<protein>
    <recommendedName>
        <fullName evidence="5">Histone-lysine N-methyltransferase SET9</fullName>
        <ecNumber evidence="12">2.1.1.372</ecNumber>
    </recommendedName>
    <alternativeName>
        <fullName evidence="4">Histone-lysine N-methyltransferase set9</fullName>
    </alternativeName>
    <alternativeName>
        <fullName evidence="13">SET domain protein 9</fullName>
    </alternativeName>
</protein>
<evidence type="ECO:0000256" key="8">
    <source>
        <dbReference type="ARBA" id="ARBA00022679"/>
    </source>
</evidence>
<keyword evidence="18" id="KW-1185">Reference proteome</keyword>
<dbReference type="AlphaFoldDB" id="A0A6H0Y1N0"/>
<feature type="compositionally biased region" description="Basic and acidic residues" evidence="15">
    <location>
        <begin position="525"/>
        <end position="535"/>
    </location>
</feature>
<evidence type="ECO:0000259" key="16">
    <source>
        <dbReference type="PROSITE" id="PS50280"/>
    </source>
</evidence>
<dbReference type="SUPFAM" id="SSF82199">
    <property type="entry name" value="SET domain"/>
    <property type="match status" value="1"/>
</dbReference>
<feature type="compositionally biased region" description="Acidic residues" evidence="15">
    <location>
        <begin position="265"/>
        <end position="274"/>
    </location>
</feature>
<feature type="compositionally biased region" description="Basic and acidic residues" evidence="15">
    <location>
        <begin position="789"/>
        <end position="800"/>
    </location>
</feature>
<keyword evidence="11" id="KW-0539">Nucleus</keyword>
<feature type="compositionally biased region" description="Basic and acidic residues" evidence="15">
    <location>
        <begin position="670"/>
        <end position="681"/>
    </location>
</feature>
<feature type="compositionally biased region" description="Polar residues" evidence="15">
    <location>
        <begin position="552"/>
        <end position="582"/>
    </location>
</feature>
<dbReference type="InterPro" id="IPR039977">
    <property type="entry name" value="Suv4-20/Set9"/>
</dbReference>
<dbReference type="InterPro" id="IPR001214">
    <property type="entry name" value="SET_dom"/>
</dbReference>
<dbReference type="GO" id="GO:0140943">
    <property type="term" value="F:histone H4K20 trimethyltransferase activity"/>
    <property type="evidence" value="ECO:0007669"/>
    <property type="project" value="UniProtKB-EC"/>
</dbReference>
<dbReference type="InterPro" id="IPR046341">
    <property type="entry name" value="SET_dom_sf"/>
</dbReference>
<evidence type="ECO:0000256" key="6">
    <source>
        <dbReference type="ARBA" id="ARBA00022454"/>
    </source>
</evidence>
<evidence type="ECO:0000256" key="10">
    <source>
        <dbReference type="ARBA" id="ARBA00022853"/>
    </source>
</evidence>
<dbReference type="GO" id="GO:0005694">
    <property type="term" value="C:chromosome"/>
    <property type="evidence" value="ECO:0007669"/>
    <property type="project" value="UniProtKB-SubCell"/>
</dbReference>
<evidence type="ECO:0000313" key="18">
    <source>
        <dbReference type="Proteomes" id="UP000503462"/>
    </source>
</evidence>
<evidence type="ECO:0000256" key="9">
    <source>
        <dbReference type="ARBA" id="ARBA00022691"/>
    </source>
</evidence>
<dbReference type="Proteomes" id="UP000503462">
    <property type="component" value="Chromosome 4"/>
</dbReference>
<dbReference type="SMART" id="SM00317">
    <property type="entry name" value="SET"/>
    <property type="match status" value="1"/>
</dbReference>
<evidence type="ECO:0000256" key="14">
    <source>
        <dbReference type="ARBA" id="ARBA00048081"/>
    </source>
</evidence>
<dbReference type="Pfam" id="PF00856">
    <property type="entry name" value="SET"/>
    <property type="match status" value="1"/>
</dbReference>
<evidence type="ECO:0000256" key="5">
    <source>
        <dbReference type="ARBA" id="ARBA00015413"/>
    </source>
</evidence>
<sequence>MPADLAEALNKKGGLTLSQLANYDDILTDALVDRVYFWANIRKVGPNARPCRGIRQEDVCNVLQKNVIIDKDPTKATKEMLRQSGFQTYMRSLRTEDEKEHFQRHMRKYINIYLPDCPFEVCTTHRYTITTAEACVVARKTIRAGEAIKYLSGIQVEMNEEEEAALSSRTDFSIVLSSRRKRPSLFLGPARFANHDCDSNARLTTTGPHGITIVACKNIAVGDEITVRYGEDYFGDDNCECLCGTCEHLVRNGWDPRGPILRDDTSEEESDAEDERPRKRQRTSGIFDMHSQARERTSSKSATLKRKHEAAFIKQEPSSTVDAPRKRGRPRKYPISVDKVNQEYGAHARDFLTQWFETRAKQHDLGANIDVAQVKSAIRRQGKYLTSFEKVIPHDQKQLPKLNSALEVLQQYGQQQLDQYQEKLATMKAKIAEALLISPQEAEKYYPPPAHPDHIPLPTPARTRGDHKRVRLSENAAEHHDNATLSKYEQSRTTPTNGRLKSMRRQQTGSPLRNVTLATPLSNRDASDHDSDTLKPTRAKLGPGVTAVLAAENTQASTTDDSSRSSIFSNETSADSPPSSNDELGAFANGNICQNIVEMYTSGMPDDIDSDSHDAAQQQLQEEQSMAELKERSTRQERGRSMSRPRHSIEQRGEPSQSVEDVEASDEEQEERRGEPRKPGDYHLTPALQIDLHDRWIQCRNCDEHFVQHNAYQTRIACPRCERHSKLYGYYWPKTDKAGKDDKEERILDHRAIHRFIEPDEERQERKGRKTLADRIRERELSASQEAESNSRRGTRESSRRRSHRLA</sequence>
<feature type="compositionally biased region" description="Polar residues" evidence="15">
    <location>
        <begin position="615"/>
        <end position="624"/>
    </location>
</feature>
<evidence type="ECO:0000256" key="1">
    <source>
        <dbReference type="ARBA" id="ARBA00001984"/>
    </source>
</evidence>
<feature type="region of interest" description="Disordered" evidence="15">
    <location>
        <begin position="257"/>
        <end position="332"/>
    </location>
</feature>
<gene>
    <name evidence="17" type="ORF">AMS68_006363</name>
</gene>
<keyword evidence="6" id="KW-0158">Chromosome</keyword>
<dbReference type="PANTHER" id="PTHR12977">
    <property type="entry name" value="SUPPRESSOR OF VARIEGATION 4-20-RELATED"/>
    <property type="match status" value="1"/>
</dbReference>
<feature type="region of interest" description="Disordered" evidence="15">
    <location>
        <begin position="474"/>
        <end position="586"/>
    </location>
</feature>
<evidence type="ECO:0000313" key="17">
    <source>
        <dbReference type="EMBL" id="QIX00846.1"/>
    </source>
</evidence>
<keyword evidence="8" id="KW-0808">Transferase</keyword>
<evidence type="ECO:0000256" key="7">
    <source>
        <dbReference type="ARBA" id="ARBA00022603"/>
    </source>
</evidence>
<comment type="catalytic activity">
    <reaction evidence="14">
        <text>L-lysyl(20)-[histone H4] + 3 S-adenosyl-L-methionine = N(6),N(6),N(6)-trimethyl-L-lysyl(20)-[histone H4] + 3 S-adenosyl-L-homocysteine + 3 H(+)</text>
        <dbReference type="Rhea" id="RHEA:64456"/>
        <dbReference type="Rhea" id="RHEA-COMP:15554"/>
        <dbReference type="Rhea" id="RHEA-COMP:15998"/>
        <dbReference type="ChEBI" id="CHEBI:15378"/>
        <dbReference type="ChEBI" id="CHEBI:29969"/>
        <dbReference type="ChEBI" id="CHEBI:57856"/>
        <dbReference type="ChEBI" id="CHEBI:59789"/>
        <dbReference type="ChEBI" id="CHEBI:61961"/>
        <dbReference type="EC" id="2.1.1.372"/>
    </reaction>
</comment>
<feature type="compositionally biased region" description="Acidic residues" evidence="15">
    <location>
        <begin position="660"/>
        <end position="669"/>
    </location>
</feature>
<keyword evidence="10" id="KW-0156">Chromatin regulator</keyword>
<evidence type="ECO:0000256" key="2">
    <source>
        <dbReference type="ARBA" id="ARBA00004123"/>
    </source>
</evidence>
<feature type="compositionally biased region" description="Polar residues" evidence="15">
    <location>
        <begin position="483"/>
        <end position="524"/>
    </location>
</feature>
<evidence type="ECO:0000256" key="3">
    <source>
        <dbReference type="ARBA" id="ARBA00004286"/>
    </source>
</evidence>
<name>A0A6H0Y1N0_9PEZI</name>
<dbReference type="GO" id="GO:0005634">
    <property type="term" value="C:nucleus"/>
    <property type="evidence" value="ECO:0007669"/>
    <property type="project" value="UniProtKB-SubCell"/>
</dbReference>
<dbReference type="EMBL" id="CP051142">
    <property type="protein sequence ID" value="QIX00846.1"/>
    <property type="molecule type" value="Genomic_DNA"/>
</dbReference>
<organism evidence="17 18">
    <name type="scientific">Peltaster fructicola</name>
    <dbReference type="NCBI Taxonomy" id="286661"/>
    <lineage>
        <taxon>Eukaryota</taxon>
        <taxon>Fungi</taxon>
        <taxon>Dikarya</taxon>
        <taxon>Ascomycota</taxon>
        <taxon>Pezizomycotina</taxon>
        <taxon>Dothideomycetes</taxon>
        <taxon>Dothideomycetes incertae sedis</taxon>
        <taxon>Peltaster</taxon>
    </lineage>
</organism>
<feature type="domain" description="SET" evidence="16">
    <location>
        <begin position="117"/>
        <end position="230"/>
    </location>
</feature>
<comment type="function">
    <text evidence="1">Histone methyltransferase that trimethylates 'Lys-20' of histone H4 to form H4K20me3.</text>
</comment>
<dbReference type="PROSITE" id="PS50280">
    <property type="entry name" value="SET"/>
    <property type="match status" value="1"/>
</dbReference>
<feature type="region of interest" description="Disordered" evidence="15">
    <location>
        <begin position="759"/>
        <end position="807"/>
    </location>
</feature>
<evidence type="ECO:0000256" key="4">
    <source>
        <dbReference type="ARBA" id="ARBA00014232"/>
    </source>
</evidence>
<evidence type="ECO:0000256" key="11">
    <source>
        <dbReference type="ARBA" id="ARBA00023242"/>
    </source>
</evidence>
<keyword evidence="9" id="KW-0949">S-adenosyl-L-methionine</keyword>
<dbReference type="InterPro" id="IPR025783">
    <property type="entry name" value="Set9_fungi"/>
</dbReference>
<dbReference type="GO" id="GO:0032259">
    <property type="term" value="P:methylation"/>
    <property type="evidence" value="ECO:0007669"/>
    <property type="project" value="UniProtKB-KW"/>
</dbReference>
<evidence type="ECO:0000256" key="15">
    <source>
        <dbReference type="SAM" id="MobiDB-lite"/>
    </source>
</evidence>
<dbReference type="EC" id="2.1.1.372" evidence="12"/>
<dbReference type="PANTHER" id="PTHR12977:SF4">
    <property type="entry name" value="HISTONE-LYSINE N-METHYLTRANSFERASE KMT5B"/>
    <property type="match status" value="1"/>
</dbReference>
<dbReference type="InterPro" id="IPR041938">
    <property type="entry name" value="Hist-Lys_N-MTase_N"/>
</dbReference>
<accession>A0A6H0Y1N0</accession>
<keyword evidence="7" id="KW-0489">Methyltransferase</keyword>
<evidence type="ECO:0000256" key="12">
    <source>
        <dbReference type="ARBA" id="ARBA00024057"/>
    </source>
</evidence>
<dbReference type="CDD" id="cd10524">
    <property type="entry name" value="SET_Suv4-20-like"/>
    <property type="match status" value="1"/>
</dbReference>
<comment type="subcellular location">
    <subcellularLocation>
        <location evidence="3">Chromosome</location>
    </subcellularLocation>
    <subcellularLocation>
        <location evidence="2">Nucleus</location>
    </subcellularLocation>
</comment>
<reference evidence="17 18" key="1">
    <citation type="journal article" date="2016" name="Sci. Rep.">
        <title>Peltaster fructicola genome reveals evolution from an invasive phytopathogen to an ectophytic parasite.</title>
        <authorList>
            <person name="Xu C."/>
            <person name="Chen H."/>
            <person name="Gleason M.L."/>
            <person name="Xu J.R."/>
            <person name="Liu H."/>
            <person name="Zhang R."/>
            <person name="Sun G."/>
        </authorList>
    </citation>
    <scope>NUCLEOTIDE SEQUENCE [LARGE SCALE GENOMIC DNA]</scope>
    <source>
        <strain evidence="17 18">LNHT1506</strain>
    </source>
</reference>
<dbReference type="Gene3D" id="2.170.270.10">
    <property type="entry name" value="SET domain"/>
    <property type="match status" value="1"/>
</dbReference>
<evidence type="ECO:0000256" key="13">
    <source>
        <dbReference type="ARBA" id="ARBA00030653"/>
    </source>
</evidence>
<proteinExistence type="predicted"/>
<feature type="compositionally biased region" description="Basic and acidic residues" evidence="15">
    <location>
        <begin position="771"/>
        <end position="781"/>
    </location>
</feature>
<feature type="region of interest" description="Disordered" evidence="15">
    <location>
        <begin position="602"/>
        <end position="683"/>
    </location>
</feature>
<dbReference type="Gene3D" id="1.10.10.1700">
    <property type="entry name" value="Histone-lysine N-methyltransferase"/>
    <property type="match status" value="1"/>
</dbReference>
<dbReference type="PROSITE" id="PS51567">
    <property type="entry name" value="SAM_MT43_SUVAR420_1"/>
    <property type="match status" value="1"/>
</dbReference>
<dbReference type="OrthoDB" id="6627536at2759"/>
<feature type="compositionally biased region" description="Basic and acidic residues" evidence="15">
    <location>
        <begin position="628"/>
        <end position="640"/>
    </location>
</feature>